<feature type="compositionally biased region" description="Polar residues" evidence="3">
    <location>
        <begin position="259"/>
        <end position="297"/>
    </location>
</feature>
<evidence type="ECO:0000256" key="3">
    <source>
        <dbReference type="SAM" id="MobiDB-lite"/>
    </source>
</evidence>
<dbReference type="GeneID" id="104723798"/>
<reference evidence="5" key="1">
    <citation type="journal article" date="2014" name="Nat. Commun.">
        <title>The emerging biofuel crop Camelina sativa retains a highly undifferentiated hexaploid genome structure.</title>
        <authorList>
            <person name="Kagale S."/>
            <person name="Koh C."/>
            <person name="Nixon J."/>
            <person name="Bollina V."/>
            <person name="Clarke W.E."/>
            <person name="Tuteja R."/>
            <person name="Spillane C."/>
            <person name="Robinson S.J."/>
            <person name="Links M.G."/>
            <person name="Clarke C."/>
            <person name="Higgins E.E."/>
            <person name="Huebert T."/>
            <person name="Sharpe A.G."/>
            <person name="Parkin I.A."/>
        </authorList>
    </citation>
    <scope>NUCLEOTIDE SEQUENCE [LARGE SCALE GENOMIC DNA]</scope>
    <source>
        <strain evidence="5">cv. DH55</strain>
    </source>
</reference>
<dbReference type="InterPro" id="IPR051137">
    <property type="entry name" value="PP4R3-like"/>
</dbReference>
<comment type="subcellular location">
    <subcellularLocation>
        <location evidence="1">Nucleus</location>
    </subcellularLocation>
</comment>
<keyword evidence="2" id="KW-0539">Nucleus</keyword>
<evidence type="ECO:0000259" key="4">
    <source>
        <dbReference type="Pfam" id="PF04802"/>
    </source>
</evidence>
<sequence length="351" mass="38673">MMEDFGDKCVDIIQNVLGLGGAQVQFTDDQKKMQGNILDIFCEKHLPELADFIMASCPERPGDTVGSHRGAKSEVLLAICELMCSCVQLDPSRKNFLHNNVTEKVLLLTRRKETFLVAAAVRFVSNLLSVHNDNVQSYIVENNTLKPIIDVFAADGHRDNLLSSAVLALLVHIYKYNAVLAKYVVGTFWDQLAPFEHLTSIQDFKTTYVGLIESRRPKSTNEQSDMIQYGSALDEEKSAEPQNSNVTAARTAMKEAEPHSSNVIAAASSGASSTQMEEAEPHSSNVIAASSACQSKRSGGLVDYEDSESDEDCREIDQQEQRKRPRLSPTSEENKKSSQEQGGEAKEPGEL</sequence>
<protein>
    <submittedName>
        <fullName evidence="6">SMEK homolog 3 isoform X2</fullName>
    </submittedName>
</protein>
<name>A0ABM0UFT0_CAMSA</name>
<accession>A0ABM0UFT0</accession>
<gene>
    <name evidence="6" type="primary">LOC104723798</name>
</gene>
<dbReference type="SUPFAM" id="SSF48371">
    <property type="entry name" value="ARM repeat"/>
    <property type="match status" value="1"/>
</dbReference>
<proteinExistence type="predicted"/>
<dbReference type="Pfam" id="PF04802">
    <property type="entry name" value="PP4R3"/>
    <property type="match status" value="1"/>
</dbReference>
<organism evidence="5 6">
    <name type="scientific">Camelina sativa</name>
    <name type="common">False flax</name>
    <name type="synonym">Myagrum sativum</name>
    <dbReference type="NCBI Taxonomy" id="90675"/>
    <lineage>
        <taxon>Eukaryota</taxon>
        <taxon>Viridiplantae</taxon>
        <taxon>Streptophyta</taxon>
        <taxon>Embryophyta</taxon>
        <taxon>Tracheophyta</taxon>
        <taxon>Spermatophyta</taxon>
        <taxon>Magnoliopsida</taxon>
        <taxon>eudicotyledons</taxon>
        <taxon>Gunneridae</taxon>
        <taxon>Pentapetalae</taxon>
        <taxon>rosids</taxon>
        <taxon>malvids</taxon>
        <taxon>Brassicales</taxon>
        <taxon>Brassicaceae</taxon>
        <taxon>Camelineae</taxon>
        <taxon>Camelina</taxon>
    </lineage>
</organism>
<dbReference type="InterPro" id="IPR006887">
    <property type="entry name" value="P4R3-like_central_dom"/>
</dbReference>
<evidence type="ECO:0000313" key="6">
    <source>
        <dbReference type="RefSeq" id="XP_010440514.1"/>
    </source>
</evidence>
<feature type="compositionally biased region" description="Acidic residues" evidence="3">
    <location>
        <begin position="303"/>
        <end position="314"/>
    </location>
</feature>
<reference evidence="6" key="2">
    <citation type="submission" date="2025-08" db="UniProtKB">
        <authorList>
            <consortium name="RefSeq"/>
        </authorList>
    </citation>
    <scope>IDENTIFICATION</scope>
    <source>
        <tissue evidence="6">Leaf</tissue>
    </source>
</reference>
<feature type="compositionally biased region" description="Basic and acidic residues" evidence="3">
    <location>
        <begin position="332"/>
        <end position="351"/>
    </location>
</feature>
<dbReference type="PANTHER" id="PTHR23318">
    <property type="entry name" value="ATP SYNTHASE GAMMA-RELATED"/>
    <property type="match status" value="1"/>
</dbReference>
<evidence type="ECO:0000313" key="5">
    <source>
        <dbReference type="Proteomes" id="UP000694864"/>
    </source>
</evidence>
<dbReference type="InterPro" id="IPR016024">
    <property type="entry name" value="ARM-type_fold"/>
</dbReference>
<keyword evidence="5" id="KW-1185">Reference proteome</keyword>
<dbReference type="PANTHER" id="PTHR23318:SF0">
    <property type="entry name" value="SERINE_THREONINE-PROTEIN PHOSPHATASE 4 REGULATORY SUBUNIT 3"/>
    <property type="match status" value="1"/>
</dbReference>
<dbReference type="Proteomes" id="UP000694864">
    <property type="component" value="Chromosome 2"/>
</dbReference>
<dbReference type="RefSeq" id="XP_010440514.1">
    <property type="nucleotide sequence ID" value="XM_010442212.2"/>
</dbReference>
<feature type="region of interest" description="Disordered" evidence="3">
    <location>
        <begin position="232"/>
        <end position="351"/>
    </location>
</feature>
<feature type="domain" description="Serine/threonine-protein phosphatase 4 regulatory subunit 3-like central" evidence="4">
    <location>
        <begin position="27"/>
        <end position="208"/>
    </location>
</feature>
<dbReference type="InterPro" id="IPR011989">
    <property type="entry name" value="ARM-like"/>
</dbReference>
<dbReference type="Gene3D" id="1.25.10.10">
    <property type="entry name" value="Leucine-rich Repeat Variant"/>
    <property type="match status" value="1"/>
</dbReference>
<evidence type="ECO:0000256" key="1">
    <source>
        <dbReference type="ARBA" id="ARBA00004123"/>
    </source>
</evidence>
<evidence type="ECO:0000256" key="2">
    <source>
        <dbReference type="ARBA" id="ARBA00023242"/>
    </source>
</evidence>